<sequence length="169" mass="18114">MLRAWGGTDQCPIQSTPIHSNPASTTSTRKTHLFHHHSPPLPILSTSALTLLPTEHSFPPTITAALIFAQHARPFQTLPMLFPPLLLLSSYVNVGGFKKDAAGMSAAWSGVYAVLAMRRKQKMYAKFGARGILRGVTVGLCAINVGGGGLAYVFGKREEQEEEGNGGSK</sequence>
<protein>
    <submittedName>
        <fullName evidence="2">Uncharacterized protein</fullName>
    </submittedName>
</protein>
<dbReference type="Proteomes" id="UP001363622">
    <property type="component" value="Unassembled WGS sequence"/>
</dbReference>
<evidence type="ECO:0000313" key="3">
    <source>
        <dbReference type="Proteomes" id="UP001363622"/>
    </source>
</evidence>
<keyword evidence="3" id="KW-1185">Reference proteome</keyword>
<name>A0ABR1KCT7_9PEZI</name>
<feature type="region of interest" description="Disordered" evidence="1">
    <location>
        <begin position="1"/>
        <end position="32"/>
    </location>
</feature>
<evidence type="ECO:0000256" key="1">
    <source>
        <dbReference type="SAM" id="MobiDB-lite"/>
    </source>
</evidence>
<accession>A0ABR1KCT7</accession>
<proteinExistence type="predicted"/>
<organism evidence="2 3">
    <name type="scientific">Phyllosticta citriasiana</name>
    <dbReference type="NCBI Taxonomy" id="595635"/>
    <lineage>
        <taxon>Eukaryota</taxon>
        <taxon>Fungi</taxon>
        <taxon>Dikarya</taxon>
        <taxon>Ascomycota</taxon>
        <taxon>Pezizomycotina</taxon>
        <taxon>Dothideomycetes</taxon>
        <taxon>Dothideomycetes incertae sedis</taxon>
        <taxon>Botryosphaeriales</taxon>
        <taxon>Phyllostictaceae</taxon>
        <taxon>Phyllosticta</taxon>
    </lineage>
</organism>
<dbReference type="EMBL" id="JBBPHU010000011">
    <property type="protein sequence ID" value="KAK7512040.1"/>
    <property type="molecule type" value="Genomic_DNA"/>
</dbReference>
<comment type="caution">
    <text evidence="2">The sequence shown here is derived from an EMBL/GenBank/DDBJ whole genome shotgun (WGS) entry which is preliminary data.</text>
</comment>
<evidence type="ECO:0000313" key="2">
    <source>
        <dbReference type="EMBL" id="KAK7512040.1"/>
    </source>
</evidence>
<gene>
    <name evidence="2" type="ORF">IWZ03DRAFT_316796</name>
</gene>
<feature type="compositionally biased region" description="Polar residues" evidence="1">
    <location>
        <begin position="11"/>
        <end position="28"/>
    </location>
</feature>
<reference evidence="2 3" key="1">
    <citation type="submission" date="2024-04" db="EMBL/GenBank/DDBJ databases">
        <title>Phyllosticta paracitricarpa is synonymous to the EU quarantine fungus P. citricarpa based on phylogenomic analyses.</title>
        <authorList>
            <consortium name="Lawrence Berkeley National Laboratory"/>
            <person name="Van Ingen-Buijs V.A."/>
            <person name="Van Westerhoven A.C."/>
            <person name="Haridas S."/>
            <person name="Skiadas P."/>
            <person name="Martin F."/>
            <person name="Groenewald J.Z."/>
            <person name="Crous P.W."/>
            <person name="Seidl M.F."/>
        </authorList>
    </citation>
    <scope>NUCLEOTIDE SEQUENCE [LARGE SCALE GENOMIC DNA]</scope>
    <source>
        <strain evidence="2 3">CBS 123371</strain>
    </source>
</reference>